<dbReference type="AlphaFoldDB" id="A0A6M2BMD0"/>
<protein>
    <submittedName>
        <fullName evidence="2">PepSY domain-containing protein</fullName>
    </submittedName>
</protein>
<comment type="caution">
    <text evidence="2">The sequence shown here is derived from an EMBL/GenBank/DDBJ whole genome shotgun (WGS) entry which is preliminary data.</text>
</comment>
<reference evidence="2 3" key="1">
    <citation type="journal article" date="2014" name="Int. J. Syst. Evol. Microbiol.">
        <title>Solimonas terrae sp. nov., isolated from soil.</title>
        <authorList>
            <person name="Kim S.J."/>
            <person name="Moon J.Y."/>
            <person name="Weon H.Y."/>
            <person name="Ahn J.H."/>
            <person name="Chen W.M."/>
            <person name="Kwon S.W."/>
        </authorList>
    </citation>
    <scope>NUCLEOTIDE SEQUENCE [LARGE SCALE GENOMIC DNA]</scope>
    <source>
        <strain evidence="2 3">KIS83-12</strain>
    </source>
</reference>
<dbReference type="InterPro" id="IPR005625">
    <property type="entry name" value="PepSY-ass_TM"/>
</dbReference>
<evidence type="ECO:0000313" key="3">
    <source>
        <dbReference type="Proteomes" id="UP000472676"/>
    </source>
</evidence>
<sequence length="282" mass="31238">MQQSSRRRFLPRLRPLQRGATAKPPKPKRNIIAVLREWHSRAGLVAFAFLIWLASTGILLTRSNDLGLDTARVDWPWLMDLYGLHAAPPQSGFAAGGHWLASTNDYTLVDGKPLATQISAPLGMVADDNPQMPMLYIASPSSVVLITPDGQRIDNLMPPILPISTVRRIGTLKTDPHTVVVQDLDAYQSHDEGNTWSPVSPTEVAWSRPEALPPAQSDKAMPYSKPRVIVEQVLIDLHSGRLFGPVGAWAITIVGGIAIVLAISGIWMWWRIRQNRKRMTSR</sequence>
<accession>A0A6M2BMD0</accession>
<feature type="transmembrane region" description="Helical" evidence="1">
    <location>
        <begin position="42"/>
        <end position="60"/>
    </location>
</feature>
<proteinExistence type="predicted"/>
<dbReference type="PANTHER" id="PTHR34219">
    <property type="entry name" value="IRON-REGULATED INNER MEMBRANE PROTEIN-RELATED"/>
    <property type="match status" value="1"/>
</dbReference>
<evidence type="ECO:0000313" key="2">
    <source>
        <dbReference type="EMBL" id="NGY03411.1"/>
    </source>
</evidence>
<keyword evidence="1" id="KW-1133">Transmembrane helix</keyword>
<dbReference type="Proteomes" id="UP000472676">
    <property type="component" value="Unassembled WGS sequence"/>
</dbReference>
<evidence type="ECO:0000256" key="1">
    <source>
        <dbReference type="SAM" id="Phobius"/>
    </source>
</evidence>
<organism evidence="2 3">
    <name type="scientific">Solimonas terrae</name>
    <dbReference type="NCBI Taxonomy" id="1396819"/>
    <lineage>
        <taxon>Bacteria</taxon>
        <taxon>Pseudomonadati</taxon>
        <taxon>Pseudomonadota</taxon>
        <taxon>Gammaproteobacteria</taxon>
        <taxon>Nevskiales</taxon>
        <taxon>Nevskiaceae</taxon>
        <taxon>Solimonas</taxon>
    </lineage>
</organism>
<feature type="transmembrane region" description="Helical" evidence="1">
    <location>
        <begin position="246"/>
        <end position="270"/>
    </location>
</feature>
<keyword evidence="3" id="KW-1185">Reference proteome</keyword>
<dbReference type="EMBL" id="JAAMOW010000001">
    <property type="protein sequence ID" value="NGY03411.1"/>
    <property type="molecule type" value="Genomic_DNA"/>
</dbReference>
<dbReference type="Pfam" id="PF03929">
    <property type="entry name" value="PepSY_TM"/>
    <property type="match status" value="1"/>
</dbReference>
<dbReference type="PANTHER" id="PTHR34219:SF1">
    <property type="entry name" value="PEPSY DOMAIN-CONTAINING PROTEIN"/>
    <property type="match status" value="1"/>
</dbReference>
<name>A0A6M2BMD0_9GAMM</name>
<gene>
    <name evidence="2" type="ORF">G7Y85_01395</name>
</gene>
<dbReference type="RefSeq" id="WP_166250822.1">
    <property type="nucleotide sequence ID" value="NZ_JAAMOW010000001.1"/>
</dbReference>
<keyword evidence="1" id="KW-0472">Membrane</keyword>
<dbReference type="SUPFAM" id="SSF110296">
    <property type="entry name" value="Oligoxyloglucan reducing end-specific cellobiohydrolase"/>
    <property type="match status" value="1"/>
</dbReference>
<keyword evidence="1" id="KW-0812">Transmembrane</keyword>